<organism evidence="3 4">
    <name type="scientific">Micromonospora globbae</name>
    <dbReference type="NCBI Taxonomy" id="1894969"/>
    <lineage>
        <taxon>Bacteria</taxon>
        <taxon>Bacillati</taxon>
        <taxon>Actinomycetota</taxon>
        <taxon>Actinomycetes</taxon>
        <taxon>Micromonosporales</taxon>
        <taxon>Micromonosporaceae</taxon>
        <taxon>Micromonospora</taxon>
    </lineage>
</organism>
<dbReference type="InterPro" id="IPR024983">
    <property type="entry name" value="CHAT_dom"/>
</dbReference>
<protein>
    <submittedName>
        <fullName evidence="3">CHAT domain-containing protein</fullName>
    </submittedName>
</protein>
<dbReference type="RefSeq" id="WP_328852290.1">
    <property type="nucleotide sequence ID" value="NZ_CP108084.1"/>
</dbReference>
<gene>
    <name evidence="3" type="ORF">OG994_04500</name>
</gene>
<feature type="domain" description="CHAT" evidence="2">
    <location>
        <begin position="593"/>
        <end position="905"/>
    </location>
</feature>
<evidence type="ECO:0000313" key="4">
    <source>
        <dbReference type="Proteomes" id="UP001432190"/>
    </source>
</evidence>
<accession>A0ABZ1S8I0</accession>
<evidence type="ECO:0000259" key="2">
    <source>
        <dbReference type="Pfam" id="PF12770"/>
    </source>
</evidence>
<feature type="region of interest" description="Disordered" evidence="1">
    <location>
        <begin position="264"/>
        <end position="285"/>
    </location>
</feature>
<reference evidence="3" key="1">
    <citation type="submission" date="2022-10" db="EMBL/GenBank/DDBJ databases">
        <title>The complete genomes of actinobacterial strains from the NBC collection.</title>
        <authorList>
            <person name="Joergensen T.S."/>
            <person name="Alvarez Arevalo M."/>
            <person name="Sterndorff E.B."/>
            <person name="Faurdal D."/>
            <person name="Vuksanovic O."/>
            <person name="Mourched A.-S."/>
            <person name="Charusanti P."/>
            <person name="Shaw S."/>
            <person name="Blin K."/>
            <person name="Weber T."/>
        </authorList>
    </citation>
    <scope>NUCLEOTIDE SEQUENCE</scope>
    <source>
        <strain evidence="3">NBC_00256</strain>
    </source>
</reference>
<dbReference type="Proteomes" id="UP001432190">
    <property type="component" value="Chromosome"/>
</dbReference>
<evidence type="ECO:0000256" key="1">
    <source>
        <dbReference type="SAM" id="MobiDB-lite"/>
    </source>
</evidence>
<evidence type="ECO:0000313" key="3">
    <source>
        <dbReference type="EMBL" id="WUP50783.1"/>
    </source>
</evidence>
<dbReference type="EMBL" id="CP108084">
    <property type="protein sequence ID" value="WUP50783.1"/>
    <property type="molecule type" value="Genomic_DNA"/>
</dbReference>
<name>A0ABZ1S8I0_9ACTN</name>
<keyword evidence="4" id="KW-1185">Reference proteome</keyword>
<sequence length="905" mass="96756">MDEASDIAERCVAISRAAFGRGDLDAAVAALHRLPADLPVRGVLAADLLAALLRSSPALSRHRLRHVDGLMTIADRHPPGTPDWPAVRAAAQMLVLLQAGVEGRTSDPTATLAEVESLVTELADQNRTAASLHSGLTSMLGFLRAMEEGDEGTLHRFPAEIRRLRQDFAGSPEVAPLLDVFVGLVDVVAANRRGDDVQPALDQLRRTVEALPPDAPLREQLAEMDLMLTSVGRFGREDGTAPGGTLTDAQLTAMADLARRPDLSPAERAHHHAMSGGAALGSGWENDPARIDEGIEHLRSAVALAEPADPRLASHLLGLAIGLFHRGELTNSMADVAEADALLERARQLAGSPGHPMWATINEVLSHTRRRGGAPAPYLVAVEGLRDYVWKALLQTDVRATGFAVRRAARDAVDIARQCLTYSDPVNAIRALDAGRGLALGAAIENRRLPERLDSAGHPELARRWRQAAVAGTVPTDLRREALTALTGTGGGASLLDAPTLAEIRAALVSLDADALVYLMPGDIPMPGFAVIAPARGQPSFITLPNLHLRGELDVERYLTALDRRDAAVGDSARDLTALDDVAGFADSLDSLCDWAWRAAIGPLIEKFLPTVVRPGSDRPPRLVLVPMGELARIPWQAARRRDGTYAVELAAFSQAASARLLCRSASLAPVPLAPVGLVVGDPDTRGEAPDLVAARAEAYAVHRSFYPGARYVGRRMDGSTSRSGPGRAEEVRDWLTSDSPAAGGMLHLACHGVISTDPASATSYLLLADGGRLSADELVALTERSTERAIRLVVLAACRTGQAINGYDEAYSLGTAFLAGGARSVLSAQWAIPDRATSVLMYMFHHHLATRRLSVWEALRQAQIWMLDPHRSIPVSMPEPLRRQLAPDELAHVSAWAGFVHFGQ</sequence>
<dbReference type="Pfam" id="PF12770">
    <property type="entry name" value="CHAT"/>
    <property type="match status" value="1"/>
</dbReference>
<proteinExistence type="predicted"/>